<keyword evidence="3" id="KW-0067">ATP-binding</keyword>
<keyword evidence="3" id="KW-0547">Nucleotide-binding</keyword>
<dbReference type="PANTHER" id="PTHR35801">
    <property type="entry name" value="PHOSPHOSERINE PHOSPHATASE RSBX"/>
    <property type="match status" value="1"/>
</dbReference>
<dbReference type="InterPro" id="IPR036457">
    <property type="entry name" value="PPM-type-like_dom_sf"/>
</dbReference>
<dbReference type="EMBL" id="JAUKPO010000002">
    <property type="protein sequence ID" value="MDO1445560.1"/>
    <property type="molecule type" value="Genomic_DNA"/>
</dbReference>
<dbReference type="InterPro" id="IPR036890">
    <property type="entry name" value="HATPase_C_sf"/>
</dbReference>
<dbReference type="InterPro" id="IPR039248">
    <property type="entry name" value="Ptase_RsbX"/>
</dbReference>
<reference evidence="3" key="1">
    <citation type="submission" date="2023-07" db="EMBL/GenBank/DDBJ databases">
        <title>The genome sequence of Rhodocytophaga aerolata KACC 12507.</title>
        <authorList>
            <person name="Zhang X."/>
        </authorList>
    </citation>
    <scope>NUCLEOTIDE SEQUENCE</scope>
    <source>
        <strain evidence="3">KACC 12507</strain>
    </source>
</reference>
<evidence type="ECO:0000313" key="3">
    <source>
        <dbReference type="EMBL" id="MDO1445560.1"/>
    </source>
</evidence>
<evidence type="ECO:0000313" key="4">
    <source>
        <dbReference type="Proteomes" id="UP001168528"/>
    </source>
</evidence>
<sequence length="341" mass="36864">MEFNAHHCFPVSDRSYLSLTKREIQKLAESYGFTEAKLGKIDIVASELASNLIKHTTSGGEILVKALGMGRAAGIEIISVDNGPGMVDVLRMMQDGVSTVGSQGEGLGAIKRLSHEFDIYSQPEQGTVVLSRIYLTEKDRKKNTGFNQLDVRAVMVAKTGETYCGDAWRALPVKDGCVIMAADGLGHGEEAHMASTQAVAVLSESLAVDPAGALRIIHQEIKRTRGAVGAVAFIQSAAGKVSFCGIGNIGGKVLSLEVNKSLISYNGILGHNIPNTIHNHQFSWSDTSIVLLHSDGLKSRWEFSKYPLLRLHDPSVMAAVLYKDHTRKIDDILVIAGKQKK</sequence>
<dbReference type="RefSeq" id="WP_302036364.1">
    <property type="nucleotide sequence ID" value="NZ_JAUKPO010000002.1"/>
</dbReference>
<comment type="caution">
    <text evidence="3">The sequence shown here is derived from an EMBL/GenBank/DDBJ whole genome shotgun (WGS) entry which is preliminary data.</text>
</comment>
<feature type="domain" description="PPM-type phosphatase" evidence="1">
    <location>
        <begin position="176"/>
        <end position="297"/>
    </location>
</feature>
<evidence type="ECO:0000259" key="2">
    <source>
        <dbReference type="Pfam" id="PF13581"/>
    </source>
</evidence>
<evidence type="ECO:0000259" key="1">
    <source>
        <dbReference type="Pfam" id="PF07228"/>
    </source>
</evidence>
<dbReference type="InterPro" id="IPR001932">
    <property type="entry name" value="PPM-type_phosphatase-like_dom"/>
</dbReference>
<organism evidence="3 4">
    <name type="scientific">Rhodocytophaga aerolata</name>
    <dbReference type="NCBI Taxonomy" id="455078"/>
    <lineage>
        <taxon>Bacteria</taxon>
        <taxon>Pseudomonadati</taxon>
        <taxon>Bacteroidota</taxon>
        <taxon>Cytophagia</taxon>
        <taxon>Cytophagales</taxon>
        <taxon>Rhodocytophagaceae</taxon>
        <taxon>Rhodocytophaga</taxon>
    </lineage>
</organism>
<feature type="domain" description="Histidine kinase/HSP90-like ATPase" evidence="2">
    <location>
        <begin position="15"/>
        <end position="130"/>
    </location>
</feature>
<name>A0ABT8R0E5_9BACT</name>
<dbReference type="InterPro" id="IPR003594">
    <property type="entry name" value="HATPase_dom"/>
</dbReference>
<dbReference type="CDD" id="cd16934">
    <property type="entry name" value="HATPase_RsbT-like"/>
    <property type="match status" value="1"/>
</dbReference>
<dbReference type="Proteomes" id="UP001168528">
    <property type="component" value="Unassembled WGS sequence"/>
</dbReference>
<protein>
    <submittedName>
        <fullName evidence="3">ATP-binding protein/SpoIIE family protein phosphatase</fullName>
    </submittedName>
</protein>
<proteinExistence type="predicted"/>
<gene>
    <name evidence="3" type="ORF">Q0590_04820</name>
</gene>
<dbReference type="Gene3D" id="3.60.40.10">
    <property type="entry name" value="PPM-type phosphatase domain"/>
    <property type="match status" value="1"/>
</dbReference>
<dbReference type="Gene3D" id="3.30.565.10">
    <property type="entry name" value="Histidine kinase-like ATPase, C-terminal domain"/>
    <property type="match status" value="1"/>
</dbReference>
<dbReference type="PANTHER" id="PTHR35801:SF1">
    <property type="entry name" value="PHOSPHOSERINE PHOSPHATASE RSBX"/>
    <property type="match status" value="1"/>
</dbReference>
<dbReference type="SUPFAM" id="SSF55874">
    <property type="entry name" value="ATPase domain of HSP90 chaperone/DNA topoisomerase II/histidine kinase"/>
    <property type="match status" value="1"/>
</dbReference>
<dbReference type="Pfam" id="PF07228">
    <property type="entry name" value="SpoIIE"/>
    <property type="match status" value="1"/>
</dbReference>
<dbReference type="GO" id="GO:0005524">
    <property type="term" value="F:ATP binding"/>
    <property type="evidence" value="ECO:0007669"/>
    <property type="project" value="UniProtKB-KW"/>
</dbReference>
<keyword evidence="4" id="KW-1185">Reference proteome</keyword>
<dbReference type="SUPFAM" id="SSF81606">
    <property type="entry name" value="PP2C-like"/>
    <property type="match status" value="1"/>
</dbReference>
<dbReference type="Pfam" id="PF13581">
    <property type="entry name" value="HATPase_c_2"/>
    <property type="match status" value="1"/>
</dbReference>
<accession>A0ABT8R0E5</accession>